<evidence type="ECO:0000313" key="3">
    <source>
        <dbReference type="Proteomes" id="UP000000305"/>
    </source>
</evidence>
<evidence type="ECO:0000259" key="1">
    <source>
        <dbReference type="SMART" id="SM00992"/>
    </source>
</evidence>
<sequence>MRLKKAKEVQKAVRNMSSVAYPLGQSPLIVINELIAGSYPIPEYVQNELEEIINDKKIRENETTYHYARDVLVKVRISILDKKWRDFMGQPESRKSLFEGVALISQWSTLEHGKGQTCLKDLESSIEKITDRVKQLLELEVGKVSCASTDEPKKKNLKILDSINQVVFNELGFKKLPYFHTSNHTLYSNFQQAFETKEGCPAVLCAIYQEVARKMGIVCEAVYCNQNDREDENSLSDRMLNRPKLLLRWKDSAGSEDDSIYIDVFRGGSLSQSSLYQSLKEQPAASVDSVLFKMLDILTYFMWSQYDEYGLEGMRDDLSFYVRLKCSMSPQDPNRITCYAEHCIGLGIQLDDAIQLLQNYFQSQEYEPFIGDIFPPSPSKMLEKCISKLNEQKAEIAAAKTVHHRPSSLKFSVGLVVICNYKKWKRNFRKPCVIVSWNVKFQESNEWKSKVTRDDGCYYCYIKEDSDDVIVDEDEACSRTKKVIPSQDQPHYHILMVDSDEDNPQFQLNVPEETLELLPAAVPIKHDKIWFHFERFDGRRYLPNAEKRAQFPEDEAVTLSLIG</sequence>
<dbReference type="InterPro" id="IPR011722">
    <property type="entry name" value="Hemimethylated_DNA-bd_dom"/>
</dbReference>
<dbReference type="SMART" id="SM00992">
    <property type="entry name" value="YccV-like"/>
    <property type="match status" value="1"/>
</dbReference>
<dbReference type="Pfam" id="PF13369">
    <property type="entry name" value="Transglut_core2"/>
    <property type="match status" value="1"/>
</dbReference>
<accession>E9H9K1</accession>
<reference evidence="2 3" key="1">
    <citation type="journal article" date="2011" name="Science">
        <title>The ecoresponsive genome of Daphnia pulex.</title>
        <authorList>
            <person name="Colbourne J.K."/>
            <person name="Pfrender M.E."/>
            <person name="Gilbert D."/>
            <person name="Thomas W.K."/>
            <person name="Tucker A."/>
            <person name="Oakley T.H."/>
            <person name="Tokishita S."/>
            <person name="Aerts A."/>
            <person name="Arnold G.J."/>
            <person name="Basu M.K."/>
            <person name="Bauer D.J."/>
            <person name="Caceres C.E."/>
            <person name="Carmel L."/>
            <person name="Casola C."/>
            <person name="Choi J.H."/>
            <person name="Detter J.C."/>
            <person name="Dong Q."/>
            <person name="Dusheyko S."/>
            <person name="Eads B.D."/>
            <person name="Frohlich T."/>
            <person name="Geiler-Samerotte K.A."/>
            <person name="Gerlach D."/>
            <person name="Hatcher P."/>
            <person name="Jogdeo S."/>
            <person name="Krijgsveld J."/>
            <person name="Kriventseva E.V."/>
            <person name="Kultz D."/>
            <person name="Laforsch C."/>
            <person name="Lindquist E."/>
            <person name="Lopez J."/>
            <person name="Manak J.R."/>
            <person name="Muller J."/>
            <person name="Pangilinan J."/>
            <person name="Patwardhan R.P."/>
            <person name="Pitluck S."/>
            <person name="Pritham E.J."/>
            <person name="Rechtsteiner A."/>
            <person name="Rho M."/>
            <person name="Rogozin I.B."/>
            <person name="Sakarya O."/>
            <person name="Salamov A."/>
            <person name="Schaack S."/>
            <person name="Shapiro H."/>
            <person name="Shiga Y."/>
            <person name="Skalitzky C."/>
            <person name="Smith Z."/>
            <person name="Souvorov A."/>
            <person name="Sung W."/>
            <person name="Tang Z."/>
            <person name="Tsuchiya D."/>
            <person name="Tu H."/>
            <person name="Vos H."/>
            <person name="Wang M."/>
            <person name="Wolf Y.I."/>
            <person name="Yamagata H."/>
            <person name="Yamada T."/>
            <person name="Ye Y."/>
            <person name="Shaw J.R."/>
            <person name="Andrews J."/>
            <person name="Crease T.J."/>
            <person name="Tang H."/>
            <person name="Lucas S.M."/>
            <person name="Robertson H.M."/>
            <person name="Bork P."/>
            <person name="Koonin E.V."/>
            <person name="Zdobnov E.M."/>
            <person name="Grigoriev I.V."/>
            <person name="Lynch M."/>
            <person name="Boore J.L."/>
        </authorList>
    </citation>
    <scope>NUCLEOTIDE SEQUENCE [LARGE SCALE GENOMIC DNA]</scope>
</reference>
<dbReference type="InterPro" id="IPR036623">
    <property type="entry name" value="Hemimethylated_DNA-bd_sf"/>
</dbReference>
<dbReference type="PANTHER" id="PTHR31350">
    <property type="entry name" value="SI:DKEY-261L7.2"/>
    <property type="match status" value="1"/>
</dbReference>
<dbReference type="Pfam" id="PF08755">
    <property type="entry name" value="YccV-like"/>
    <property type="match status" value="1"/>
</dbReference>
<name>E9H9K1_DAPPU</name>
<dbReference type="Gene3D" id="2.30.30.390">
    <property type="entry name" value="Hemimethylated DNA-binding domain"/>
    <property type="match status" value="1"/>
</dbReference>
<dbReference type="Proteomes" id="UP000000305">
    <property type="component" value="Unassembled WGS sequence"/>
</dbReference>
<dbReference type="HOGENOM" id="CLU_021098_1_0_1"/>
<dbReference type="PANTHER" id="PTHR31350:SF21">
    <property type="entry name" value="F-BOX ONLY PROTEIN 21"/>
    <property type="match status" value="1"/>
</dbReference>
<evidence type="ECO:0000313" key="2">
    <source>
        <dbReference type="EMBL" id="EFX71636.1"/>
    </source>
</evidence>
<dbReference type="OrthoDB" id="6345946at2759"/>
<gene>
    <name evidence="2" type="ORF">DAPPUDRAFT_308801</name>
</gene>
<keyword evidence="3" id="KW-1185">Reference proteome</keyword>
<dbReference type="SUPFAM" id="SSF141255">
    <property type="entry name" value="YccV-like"/>
    <property type="match status" value="1"/>
</dbReference>
<dbReference type="KEGG" id="dpx:DAPPUDRAFT_308801"/>
<dbReference type="eggNOG" id="ENOG502QS7Z">
    <property type="taxonomic scope" value="Eukaryota"/>
</dbReference>
<protein>
    <recommendedName>
        <fullName evidence="1">Hemimethylated DNA-binding domain-containing protein</fullName>
    </recommendedName>
</protein>
<organism evidence="2 3">
    <name type="scientific">Daphnia pulex</name>
    <name type="common">Water flea</name>
    <dbReference type="NCBI Taxonomy" id="6669"/>
    <lineage>
        <taxon>Eukaryota</taxon>
        <taxon>Metazoa</taxon>
        <taxon>Ecdysozoa</taxon>
        <taxon>Arthropoda</taxon>
        <taxon>Crustacea</taxon>
        <taxon>Branchiopoda</taxon>
        <taxon>Diplostraca</taxon>
        <taxon>Cladocera</taxon>
        <taxon>Anomopoda</taxon>
        <taxon>Daphniidae</taxon>
        <taxon>Daphnia</taxon>
    </lineage>
</organism>
<dbReference type="PhylomeDB" id="E9H9K1"/>
<dbReference type="EMBL" id="GL732608">
    <property type="protein sequence ID" value="EFX71636.1"/>
    <property type="molecule type" value="Genomic_DNA"/>
</dbReference>
<dbReference type="GO" id="GO:0003677">
    <property type="term" value="F:DNA binding"/>
    <property type="evidence" value="ECO:0007669"/>
    <property type="project" value="InterPro"/>
</dbReference>
<proteinExistence type="predicted"/>
<dbReference type="AlphaFoldDB" id="E9H9K1"/>
<feature type="domain" description="Hemimethylated DNA-binding" evidence="1">
    <location>
        <begin position="408"/>
        <end position="544"/>
    </location>
</feature>
<dbReference type="InterPro" id="IPR032698">
    <property type="entry name" value="SirB1_N"/>
</dbReference>
<dbReference type="InParanoid" id="E9H9K1"/>